<keyword evidence="2" id="KW-1185">Reference proteome</keyword>
<name>A0A061EN63_THECC</name>
<dbReference type="InParanoid" id="A0A061EN63"/>
<evidence type="ECO:0000313" key="2">
    <source>
        <dbReference type="Proteomes" id="UP000026915"/>
    </source>
</evidence>
<organism evidence="1 2">
    <name type="scientific">Theobroma cacao</name>
    <name type="common">Cacao</name>
    <name type="synonym">Cocoa</name>
    <dbReference type="NCBI Taxonomy" id="3641"/>
    <lineage>
        <taxon>Eukaryota</taxon>
        <taxon>Viridiplantae</taxon>
        <taxon>Streptophyta</taxon>
        <taxon>Embryophyta</taxon>
        <taxon>Tracheophyta</taxon>
        <taxon>Spermatophyta</taxon>
        <taxon>Magnoliopsida</taxon>
        <taxon>eudicotyledons</taxon>
        <taxon>Gunneridae</taxon>
        <taxon>Pentapetalae</taxon>
        <taxon>rosids</taxon>
        <taxon>malvids</taxon>
        <taxon>Malvales</taxon>
        <taxon>Malvaceae</taxon>
        <taxon>Byttnerioideae</taxon>
        <taxon>Theobroma</taxon>
    </lineage>
</organism>
<dbReference type="AlphaFoldDB" id="A0A061EN63"/>
<evidence type="ECO:0000313" key="1">
    <source>
        <dbReference type="EMBL" id="EOY03744.1"/>
    </source>
</evidence>
<dbReference type="EMBL" id="CM001882">
    <property type="protein sequence ID" value="EOY03744.1"/>
    <property type="molecule type" value="Genomic_DNA"/>
</dbReference>
<accession>A0A061EN63</accession>
<dbReference type="Proteomes" id="UP000026915">
    <property type="component" value="Chromosome 4"/>
</dbReference>
<reference evidence="1 2" key="1">
    <citation type="journal article" date="2013" name="Genome Biol.">
        <title>The genome sequence of the most widely cultivated cacao type and its use to identify candidate genes regulating pod color.</title>
        <authorList>
            <person name="Motamayor J.C."/>
            <person name="Mockaitis K."/>
            <person name="Schmutz J."/>
            <person name="Haiminen N."/>
            <person name="Iii D.L."/>
            <person name="Cornejo O."/>
            <person name="Findley S.D."/>
            <person name="Zheng P."/>
            <person name="Utro F."/>
            <person name="Royaert S."/>
            <person name="Saski C."/>
            <person name="Jenkins J."/>
            <person name="Podicheti R."/>
            <person name="Zhao M."/>
            <person name="Scheffler B.E."/>
            <person name="Stack J.C."/>
            <person name="Feltus F.A."/>
            <person name="Mustiga G.M."/>
            <person name="Amores F."/>
            <person name="Phillips W."/>
            <person name="Marelli J.P."/>
            <person name="May G.D."/>
            <person name="Shapiro H."/>
            <person name="Ma J."/>
            <person name="Bustamante C.D."/>
            <person name="Schnell R.J."/>
            <person name="Main D."/>
            <person name="Gilbert D."/>
            <person name="Parida L."/>
            <person name="Kuhn D.N."/>
        </authorList>
    </citation>
    <scope>NUCLEOTIDE SEQUENCE [LARGE SCALE GENOMIC DNA]</scope>
    <source>
        <strain evidence="2">cv. Matina 1-6</strain>
    </source>
</reference>
<protein>
    <recommendedName>
        <fullName evidence="3">RNase H type-1 domain-containing protein</fullName>
    </recommendedName>
</protein>
<evidence type="ECO:0008006" key="3">
    <source>
        <dbReference type="Google" id="ProtNLM"/>
    </source>
</evidence>
<dbReference type="Gramene" id="EOY03744">
    <property type="protein sequence ID" value="EOY03744"/>
    <property type="gene ID" value="TCM_018907"/>
</dbReference>
<dbReference type="HOGENOM" id="CLU_1356795_0_0_1"/>
<sequence length="202" mass="23437">MNDRLVWVLDKKGKFSIKRFFMAINNFHEQAEQEVEGIIQSWDNYGFGGGIKSHGWARYLGWVLLGFLQNLQSLSSTWMTLHVVNQVWLDMSGSFETQTSMQMECVMVPWAYSITHANAKVMTIFDVIKLFATISWVSANRLIVEFDSRITLSWVKETKLCPLNLWRTFSELDNICTDIGDISFFHIFREDKILTDSLARFG</sequence>
<proteinExistence type="predicted"/>
<gene>
    <name evidence="1" type="ORF">TCM_018907</name>
</gene>